<evidence type="ECO:0000256" key="4">
    <source>
        <dbReference type="ARBA" id="ARBA00022968"/>
    </source>
</evidence>
<sequence>MGNLGRPGYRATTDGVWPYTYDACDYGILPNQSSLDGISWLPGQRLSSCTCNREDHPNRGTGRGAPEIDILEGGVDPNSRIGAVTQSYQVAPFDVWYRPNYAFVQIPNYETTSINPYCGGPFQQAISGTTMLNNKWYDSNQYQKYAFEYVPGDTNGKIAWFVGEELSFLVDGRSIGPNGNVAQRQVSQEPMSMVMNLGMSNSWTQIFTSELKFPTTMHIDYVRIYQKHEQTLITCDPPGYPTTDYIAKHASAYTNPNFTVSLG</sequence>
<dbReference type="OrthoDB" id="412647at2759"/>
<accession>A0A0C3DAT5</accession>
<evidence type="ECO:0000313" key="11">
    <source>
        <dbReference type="Proteomes" id="UP000054321"/>
    </source>
</evidence>
<evidence type="ECO:0000313" key="10">
    <source>
        <dbReference type="EMBL" id="KIN08454.1"/>
    </source>
</evidence>
<keyword evidence="3" id="KW-0812">Transmembrane</keyword>
<dbReference type="PROSITE" id="PS51762">
    <property type="entry name" value="GH16_2"/>
    <property type="match status" value="1"/>
</dbReference>
<dbReference type="PANTHER" id="PTHR31361">
    <property type="entry name" value="BETA-GLUCAN SYNTHESIS-ASSOCIATED PROTEIN KRE6-RELATED"/>
    <property type="match status" value="1"/>
</dbReference>
<dbReference type="Pfam" id="PF03935">
    <property type="entry name" value="SKN1_KRE6_Sbg1"/>
    <property type="match status" value="1"/>
</dbReference>
<dbReference type="STRING" id="913774.A0A0C3DAT5"/>
<evidence type="ECO:0000256" key="5">
    <source>
        <dbReference type="ARBA" id="ARBA00022989"/>
    </source>
</evidence>
<dbReference type="GO" id="GO:0006078">
    <property type="term" value="P:(1-&gt;6)-beta-D-glucan biosynthetic process"/>
    <property type="evidence" value="ECO:0007669"/>
    <property type="project" value="TreeGrafter"/>
</dbReference>
<keyword evidence="4" id="KW-0735">Signal-anchor</keyword>
<evidence type="ECO:0000256" key="7">
    <source>
        <dbReference type="ARBA" id="ARBA00023180"/>
    </source>
</evidence>
<dbReference type="GO" id="GO:0015926">
    <property type="term" value="F:glucosidase activity"/>
    <property type="evidence" value="ECO:0007669"/>
    <property type="project" value="TreeGrafter"/>
</dbReference>
<reference evidence="10 11" key="1">
    <citation type="submission" date="2014-04" db="EMBL/GenBank/DDBJ databases">
        <authorList>
            <consortium name="DOE Joint Genome Institute"/>
            <person name="Kuo A."/>
            <person name="Martino E."/>
            <person name="Perotto S."/>
            <person name="Kohler A."/>
            <person name="Nagy L.G."/>
            <person name="Floudas D."/>
            <person name="Copeland A."/>
            <person name="Barry K.W."/>
            <person name="Cichocki N."/>
            <person name="Veneault-Fourrey C."/>
            <person name="LaButti K."/>
            <person name="Lindquist E.A."/>
            <person name="Lipzen A."/>
            <person name="Lundell T."/>
            <person name="Morin E."/>
            <person name="Murat C."/>
            <person name="Sun H."/>
            <person name="Tunlid A."/>
            <person name="Henrissat B."/>
            <person name="Grigoriev I.V."/>
            <person name="Hibbett D.S."/>
            <person name="Martin F."/>
            <person name="Nordberg H.P."/>
            <person name="Cantor M.N."/>
            <person name="Hua S.X."/>
        </authorList>
    </citation>
    <scope>NUCLEOTIDE SEQUENCE [LARGE SCALE GENOMIC DNA]</scope>
    <source>
        <strain evidence="10 11">Zn</strain>
    </source>
</reference>
<evidence type="ECO:0000256" key="3">
    <source>
        <dbReference type="ARBA" id="ARBA00022692"/>
    </source>
</evidence>
<evidence type="ECO:0000256" key="1">
    <source>
        <dbReference type="ARBA" id="ARBA00004606"/>
    </source>
</evidence>
<name>A0A0C3DAT5_OIDMZ</name>
<dbReference type="AlphaFoldDB" id="A0A0C3DAT5"/>
<dbReference type="InParanoid" id="A0A0C3DAT5"/>
<evidence type="ECO:0000259" key="9">
    <source>
        <dbReference type="PROSITE" id="PS51762"/>
    </source>
</evidence>
<dbReference type="GO" id="GO:0031505">
    <property type="term" value="P:fungal-type cell wall organization"/>
    <property type="evidence" value="ECO:0007669"/>
    <property type="project" value="TreeGrafter"/>
</dbReference>
<protein>
    <submittedName>
        <fullName evidence="10">Glycoside hydrolase family 16 protein</fullName>
    </submittedName>
</protein>
<organism evidence="10 11">
    <name type="scientific">Oidiodendron maius (strain Zn)</name>
    <dbReference type="NCBI Taxonomy" id="913774"/>
    <lineage>
        <taxon>Eukaryota</taxon>
        <taxon>Fungi</taxon>
        <taxon>Dikarya</taxon>
        <taxon>Ascomycota</taxon>
        <taxon>Pezizomycotina</taxon>
        <taxon>Leotiomycetes</taxon>
        <taxon>Leotiomycetes incertae sedis</taxon>
        <taxon>Myxotrichaceae</taxon>
        <taxon>Oidiodendron</taxon>
    </lineage>
</organism>
<dbReference type="InterPro" id="IPR013320">
    <property type="entry name" value="ConA-like_dom_sf"/>
</dbReference>
<feature type="domain" description="GH16" evidence="9">
    <location>
        <begin position="1"/>
        <end position="230"/>
    </location>
</feature>
<dbReference type="Proteomes" id="UP000054321">
    <property type="component" value="Unassembled WGS sequence"/>
</dbReference>
<dbReference type="InterPro" id="IPR005629">
    <property type="entry name" value="Skn1/Kre6/Sbg1"/>
</dbReference>
<keyword evidence="7" id="KW-0325">Glycoprotein</keyword>
<keyword evidence="6" id="KW-0472">Membrane</keyword>
<dbReference type="GO" id="GO:0005789">
    <property type="term" value="C:endoplasmic reticulum membrane"/>
    <property type="evidence" value="ECO:0007669"/>
    <property type="project" value="TreeGrafter"/>
</dbReference>
<dbReference type="EMBL" id="KN832870">
    <property type="protein sequence ID" value="KIN08454.1"/>
    <property type="molecule type" value="Genomic_DNA"/>
</dbReference>
<dbReference type="SUPFAM" id="SSF49899">
    <property type="entry name" value="Concanavalin A-like lectins/glucanases"/>
    <property type="match status" value="1"/>
</dbReference>
<keyword evidence="10" id="KW-0378">Hydrolase</keyword>
<dbReference type="PANTHER" id="PTHR31361:SF14">
    <property type="entry name" value="GH16 DOMAIN-CONTAINING PROTEIN"/>
    <property type="match status" value="1"/>
</dbReference>
<proteinExistence type="inferred from homology"/>
<dbReference type="HOGENOM" id="CLU_010811_0_0_1"/>
<reference evidence="11" key="2">
    <citation type="submission" date="2015-01" db="EMBL/GenBank/DDBJ databases">
        <title>Evolutionary Origins and Diversification of the Mycorrhizal Mutualists.</title>
        <authorList>
            <consortium name="DOE Joint Genome Institute"/>
            <consortium name="Mycorrhizal Genomics Consortium"/>
            <person name="Kohler A."/>
            <person name="Kuo A."/>
            <person name="Nagy L.G."/>
            <person name="Floudas D."/>
            <person name="Copeland A."/>
            <person name="Barry K.W."/>
            <person name="Cichocki N."/>
            <person name="Veneault-Fourrey C."/>
            <person name="LaButti K."/>
            <person name="Lindquist E.A."/>
            <person name="Lipzen A."/>
            <person name="Lundell T."/>
            <person name="Morin E."/>
            <person name="Murat C."/>
            <person name="Riley R."/>
            <person name="Ohm R."/>
            <person name="Sun H."/>
            <person name="Tunlid A."/>
            <person name="Henrissat B."/>
            <person name="Grigoriev I.V."/>
            <person name="Hibbett D.S."/>
            <person name="Martin F."/>
        </authorList>
    </citation>
    <scope>NUCLEOTIDE SEQUENCE [LARGE SCALE GENOMIC DNA]</scope>
    <source>
        <strain evidence="11">Zn</strain>
    </source>
</reference>
<keyword evidence="8" id="KW-0961">Cell wall biogenesis/degradation</keyword>
<evidence type="ECO:0000256" key="6">
    <source>
        <dbReference type="ARBA" id="ARBA00023136"/>
    </source>
</evidence>
<gene>
    <name evidence="10" type="ORF">OIDMADRAFT_16636</name>
</gene>
<comment type="similarity">
    <text evidence="2">Belongs to the SKN1/KRE6 family.</text>
</comment>
<evidence type="ECO:0000256" key="8">
    <source>
        <dbReference type="ARBA" id="ARBA00023316"/>
    </source>
</evidence>
<dbReference type="GO" id="GO:0005886">
    <property type="term" value="C:plasma membrane"/>
    <property type="evidence" value="ECO:0007669"/>
    <property type="project" value="TreeGrafter"/>
</dbReference>
<dbReference type="Gene3D" id="2.60.120.200">
    <property type="match status" value="1"/>
</dbReference>
<comment type="subcellular location">
    <subcellularLocation>
        <location evidence="1">Membrane</location>
        <topology evidence="1">Single-pass type II membrane protein</topology>
    </subcellularLocation>
</comment>
<dbReference type="InterPro" id="IPR000757">
    <property type="entry name" value="Beta-glucanase-like"/>
</dbReference>
<evidence type="ECO:0000256" key="2">
    <source>
        <dbReference type="ARBA" id="ARBA00010962"/>
    </source>
</evidence>
<keyword evidence="11" id="KW-1185">Reference proteome</keyword>
<keyword evidence="5" id="KW-1133">Transmembrane helix</keyword>